<dbReference type="AlphaFoldDB" id="A0A437JSB7"/>
<evidence type="ECO:0000259" key="5">
    <source>
        <dbReference type="PROSITE" id="PS50110"/>
    </source>
</evidence>
<dbReference type="InterPro" id="IPR039420">
    <property type="entry name" value="WalR-like"/>
</dbReference>
<dbReference type="Pfam" id="PF00196">
    <property type="entry name" value="GerE"/>
    <property type="match status" value="1"/>
</dbReference>
<keyword evidence="2" id="KW-0238">DNA-binding</keyword>
<dbReference type="InterPro" id="IPR001789">
    <property type="entry name" value="Sig_transdc_resp-reg_receiver"/>
</dbReference>
<dbReference type="PROSITE" id="PS50043">
    <property type="entry name" value="HTH_LUXR_2"/>
    <property type="match status" value="1"/>
</dbReference>
<name>A0A437JSB7_9BURK</name>
<dbReference type="CDD" id="cd06170">
    <property type="entry name" value="LuxR_C_like"/>
    <property type="match status" value="1"/>
</dbReference>
<dbReference type="Pfam" id="PF00072">
    <property type="entry name" value="Response_reg"/>
    <property type="match status" value="1"/>
</dbReference>
<dbReference type="GO" id="GO:0003677">
    <property type="term" value="F:DNA binding"/>
    <property type="evidence" value="ECO:0007669"/>
    <property type="project" value="UniProtKB-KW"/>
</dbReference>
<dbReference type="SMART" id="SM00421">
    <property type="entry name" value="HTH_LUXR"/>
    <property type="match status" value="1"/>
</dbReference>
<gene>
    <name evidence="6" type="ORF">ENE75_19470</name>
</gene>
<evidence type="ECO:0000256" key="2">
    <source>
        <dbReference type="ARBA" id="ARBA00023125"/>
    </source>
</evidence>
<protein>
    <submittedName>
        <fullName evidence="6">Response regulator transcription factor</fullName>
    </submittedName>
</protein>
<keyword evidence="7" id="KW-1185">Reference proteome</keyword>
<feature type="domain" description="HTH luxR-type" evidence="4">
    <location>
        <begin position="144"/>
        <end position="209"/>
    </location>
</feature>
<organism evidence="6 7">
    <name type="scientific">Rubrivivax albus</name>
    <dbReference type="NCBI Taxonomy" id="2499835"/>
    <lineage>
        <taxon>Bacteria</taxon>
        <taxon>Pseudomonadati</taxon>
        <taxon>Pseudomonadota</taxon>
        <taxon>Betaproteobacteria</taxon>
        <taxon>Burkholderiales</taxon>
        <taxon>Sphaerotilaceae</taxon>
        <taxon>Rubrivivax</taxon>
    </lineage>
</organism>
<dbReference type="Gene3D" id="3.40.50.2300">
    <property type="match status" value="1"/>
</dbReference>
<sequence length="213" mass="22749">MSDTVLRVALVDDHAMVRAGQARLLALEPDLSVVAEYADADAAFDALRAAPHTVDVLVLDISLPGRSGLDLLRRVTMHWPRLAVLVCSMHDSPSMLAQALAAGARGFVTKASDPGVLVDAIRSVARGEQALSPDLQAFHGQPAKGLSHDTLSPREFEVLLRLARGESVDAIATSLHLSTKRVANLQSSVRAKLALSNAVELVHYARRNGLVTE</sequence>
<evidence type="ECO:0000256" key="1">
    <source>
        <dbReference type="ARBA" id="ARBA00022553"/>
    </source>
</evidence>
<evidence type="ECO:0000256" key="3">
    <source>
        <dbReference type="PROSITE-ProRule" id="PRU00169"/>
    </source>
</evidence>
<proteinExistence type="predicted"/>
<dbReference type="SUPFAM" id="SSF52172">
    <property type="entry name" value="CheY-like"/>
    <property type="match status" value="1"/>
</dbReference>
<evidence type="ECO:0000313" key="7">
    <source>
        <dbReference type="Proteomes" id="UP000288178"/>
    </source>
</evidence>
<feature type="modified residue" description="4-aspartylphosphate" evidence="3">
    <location>
        <position position="60"/>
    </location>
</feature>
<dbReference type="InterPro" id="IPR016032">
    <property type="entry name" value="Sig_transdc_resp-reg_C-effctor"/>
</dbReference>
<dbReference type="OrthoDB" id="9816469at2"/>
<comment type="caution">
    <text evidence="6">The sequence shown here is derived from an EMBL/GenBank/DDBJ whole genome shotgun (WGS) entry which is preliminary data.</text>
</comment>
<dbReference type="RefSeq" id="WP_128199988.1">
    <property type="nucleotide sequence ID" value="NZ_SACT01000007.1"/>
</dbReference>
<reference evidence="6 7" key="1">
    <citation type="submission" date="2019-01" db="EMBL/GenBank/DDBJ databases">
        <authorList>
            <person name="Chen W.-M."/>
        </authorList>
    </citation>
    <scope>NUCLEOTIDE SEQUENCE [LARGE SCALE GENOMIC DNA]</scope>
    <source>
        <strain evidence="6 7">ICH-3</strain>
    </source>
</reference>
<dbReference type="PANTHER" id="PTHR43214">
    <property type="entry name" value="TWO-COMPONENT RESPONSE REGULATOR"/>
    <property type="match status" value="1"/>
</dbReference>
<dbReference type="Proteomes" id="UP000288178">
    <property type="component" value="Unassembled WGS sequence"/>
</dbReference>
<accession>A0A437JSB7</accession>
<dbReference type="PANTHER" id="PTHR43214:SF43">
    <property type="entry name" value="TWO-COMPONENT RESPONSE REGULATOR"/>
    <property type="match status" value="1"/>
</dbReference>
<keyword evidence="1 3" id="KW-0597">Phosphoprotein</keyword>
<dbReference type="CDD" id="cd17535">
    <property type="entry name" value="REC_NarL-like"/>
    <property type="match status" value="1"/>
</dbReference>
<evidence type="ECO:0000313" key="6">
    <source>
        <dbReference type="EMBL" id="RVT49815.1"/>
    </source>
</evidence>
<evidence type="ECO:0000259" key="4">
    <source>
        <dbReference type="PROSITE" id="PS50043"/>
    </source>
</evidence>
<dbReference type="EMBL" id="SACT01000007">
    <property type="protein sequence ID" value="RVT49815.1"/>
    <property type="molecule type" value="Genomic_DNA"/>
</dbReference>
<feature type="domain" description="Response regulatory" evidence="5">
    <location>
        <begin position="7"/>
        <end position="125"/>
    </location>
</feature>
<dbReference type="InterPro" id="IPR000792">
    <property type="entry name" value="Tscrpt_reg_LuxR_C"/>
</dbReference>
<dbReference type="GO" id="GO:0000160">
    <property type="term" value="P:phosphorelay signal transduction system"/>
    <property type="evidence" value="ECO:0007669"/>
    <property type="project" value="InterPro"/>
</dbReference>
<dbReference type="SUPFAM" id="SSF46894">
    <property type="entry name" value="C-terminal effector domain of the bipartite response regulators"/>
    <property type="match status" value="1"/>
</dbReference>
<dbReference type="GO" id="GO:0006355">
    <property type="term" value="P:regulation of DNA-templated transcription"/>
    <property type="evidence" value="ECO:0007669"/>
    <property type="project" value="InterPro"/>
</dbReference>
<dbReference type="InterPro" id="IPR058245">
    <property type="entry name" value="NreC/VraR/RcsB-like_REC"/>
</dbReference>
<dbReference type="InterPro" id="IPR011006">
    <property type="entry name" value="CheY-like_superfamily"/>
</dbReference>
<dbReference type="SMART" id="SM00448">
    <property type="entry name" value="REC"/>
    <property type="match status" value="1"/>
</dbReference>
<dbReference type="PROSITE" id="PS50110">
    <property type="entry name" value="RESPONSE_REGULATORY"/>
    <property type="match status" value="1"/>
</dbReference>